<gene>
    <name evidence="7" type="ORF">BD809_106130</name>
</gene>
<organism evidence="7 8">
    <name type="scientific">Aquimarina intermedia</name>
    <dbReference type="NCBI Taxonomy" id="350814"/>
    <lineage>
        <taxon>Bacteria</taxon>
        <taxon>Pseudomonadati</taxon>
        <taxon>Bacteroidota</taxon>
        <taxon>Flavobacteriia</taxon>
        <taxon>Flavobacteriales</taxon>
        <taxon>Flavobacteriaceae</taxon>
        <taxon>Aquimarina</taxon>
    </lineage>
</organism>
<dbReference type="GO" id="GO:0015920">
    <property type="term" value="P:lipopolysaccharide transport"/>
    <property type="evidence" value="ECO:0007669"/>
    <property type="project" value="TreeGrafter"/>
</dbReference>
<protein>
    <submittedName>
        <fullName evidence="7">Lipopolysaccharide export system permease protein</fullName>
    </submittedName>
</protein>
<evidence type="ECO:0000256" key="5">
    <source>
        <dbReference type="ARBA" id="ARBA00023136"/>
    </source>
</evidence>
<accession>A0A5S5C3I4</accession>
<dbReference type="OrthoDB" id="9807977at2"/>
<reference evidence="7 8" key="1">
    <citation type="submission" date="2019-07" db="EMBL/GenBank/DDBJ databases">
        <title>Genomic Encyclopedia of Archaeal and Bacterial Type Strains, Phase II (KMG-II): from individual species to whole genera.</title>
        <authorList>
            <person name="Goeker M."/>
        </authorList>
    </citation>
    <scope>NUCLEOTIDE SEQUENCE [LARGE SCALE GENOMIC DNA]</scope>
    <source>
        <strain evidence="7 8">DSM 17527</strain>
    </source>
</reference>
<dbReference type="Proteomes" id="UP000324376">
    <property type="component" value="Unassembled WGS sequence"/>
</dbReference>
<feature type="transmembrane region" description="Helical" evidence="6">
    <location>
        <begin position="303"/>
        <end position="323"/>
    </location>
</feature>
<dbReference type="PANTHER" id="PTHR33529:SF8">
    <property type="entry name" value="PERMEASE, YJGP_YJGQ FAMILY"/>
    <property type="match status" value="1"/>
</dbReference>
<dbReference type="GO" id="GO:0043190">
    <property type="term" value="C:ATP-binding cassette (ABC) transporter complex"/>
    <property type="evidence" value="ECO:0007669"/>
    <property type="project" value="TreeGrafter"/>
</dbReference>
<dbReference type="InterPro" id="IPR005495">
    <property type="entry name" value="LptG/LptF_permease"/>
</dbReference>
<keyword evidence="4 6" id="KW-1133">Transmembrane helix</keyword>
<evidence type="ECO:0000256" key="1">
    <source>
        <dbReference type="ARBA" id="ARBA00004651"/>
    </source>
</evidence>
<evidence type="ECO:0000313" key="7">
    <source>
        <dbReference type="EMBL" id="TYP72880.1"/>
    </source>
</evidence>
<dbReference type="EMBL" id="VNHU01000006">
    <property type="protein sequence ID" value="TYP72880.1"/>
    <property type="molecule type" value="Genomic_DNA"/>
</dbReference>
<proteinExistence type="predicted"/>
<comment type="caution">
    <text evidence="7">The sequence shown here is derived from an EMBL/GenBank/DDBJ whole genome shotgun (WGS) entry which is preliminary data.</text>
</comment>
<keyword evidence="2" id="KW-1003">Cell membrane</keyword>
<evidence type="ECO:0000256" key="2">
    <source>
        <dbReference type="ARBA" id="ARBA00022475"/>
    </source>
</evidence>
<feature type="transmembrane region" description="Helical" evidence="6">
    <location>
        <begin position="50"/>
        <end position="78"/>
    </location>
</feature>
<keyword evidence="5 6" id="KW-0472">Membrane</keyword>
<feature type="transmembrane region" description="Helical" evidence="6">
    <location>
        <begin position="335"/>
        <end position="354"/>
    </location>
</feature>
<comment type="subcellular location">
    <subcellularLocation>
        <location evidence="1">Cell membrane</location>
        <topology evidence="1">Multi-pass membrane protein</topology>
    </subcellularLocation>
</comment>
<evidence type="ECO:0000313" key="8">
    <source>
        <dbReference type="Proteomes" id="UP000324376"/>
    </source>
</evidence>
<feature type="transmembrane region" description="Helical" evidence="6">
    <location>
        <begin position="277"/>
        <end position="296"/>
    </location>
</feature>
<keyword evidence="8" id="KW-1185">Reference proteome</keyword>
<keyword evidence="3 6" id="KW-0812">Transmembrane</keyword>
<dbReference type="RefSeq" id="WP_148782909.1">
    <property type="nucleotide sequence ID" value="NZ_VNHU01000006.1"/>
</dbReference>
<feature type="transmembrane region" description="Helical" evidence="6">
    <location>
        <begin position="99"/>
        <end position="122"/>
    </location>
</feature>
<dbReference type="AlphaFoldDB" id="A0A5S5C3I4"/>
<evidence type="ECO:0000256" key="6">
    <source>
        <dbReference type="SAM" id="Phobius"/>
    </source>
</evidence>
<sequence length="358" mass="41187">MKILDWYILKRYLGTFFTMILLFIPIGIIVDLSEKIDNMLEHSVPLDAVIAYYLDFTVYFANLLFPLFVFLSVIWFTSKLANKTEIIAFLSSGVSFWRFLRPYMIGAIIICIGALAMGLFLAPNASQGFNEFKYSYLKKNKKVQETSNVYRQINDSVFLYANDFRPLDKSATNFTLEYFDGNKLKTKISARKITYNVTDSIYELRDYVKREVKENQDIIEKLPVKDTILPFNIDEFTPVTYVAETLDYLELRKFIEKESKRGSSDINRYKVVAYKRWSIPISAFILTIIGVAVSSMKRRGGMGVNLAVGISLAFLFIFIDKVLGTMANQSDFPPLVAVWFPNVSFGLLAIYLLYNAKR</sequence>
<dbReference type="Pfam" id="PF03739">
    <property type="entry name" value="LptF_LptG"/>
    <property type="match status" value="1"/>
</dbReference>
<evidence type="ECO:0000256" key="3">
    <source>
        <dbReference type="ARBA" id="ARBA00022692"/>
    </source>
</evidence>
<feature type="transmembrane region" description="Helical" evidence="6">
    <location>
        <begin position="12"/>
        <end position="30"/>
    </location>
</feature>
<evidence type="ECO:0000256" key="4">
    <source>
        <dbReference type="ARBA" id="ARBA00022989"/>
    </source>
</evidence>
<dbReference type="PANTHER" id="PTHR33529">
    <property type="entry name" value="SLR0882 PROTEIN-RELATED"/>
    <property type="match status" value="1"/>
</dbReference>
<name>A0A5S5C3I4_9FLAO</name>